<dbReference type="Proteomes" id="UP001234297">
    <property type="component" value="Chromosome 9"/>
</dbReference>
<evidence type="ECO:0000313" key="2">
    <source>
        <dbReference type="Proteomes" id="UP001234297"/>
    </source>
</evidence>
<comment type="caution">
    <text evidence="1">The sequence shown here is derived from an EMBL/GenBank/DDBJ whole genome shotgun (WGS) entry which is preliminary data.</text>
</comment>
<reference evidence="1 2" key="1">
    <citation type="journal article" date="2022" name="Hortic Res">
        <title>A haplotype resolved chromosomal level avocado genome allows analysis of novel avocado genes.</title>
        <authorList>
            <person name="Nath O."/>
            <person name="Fletcher S.J."/>
            <person name="Hayward A."/>
            <person name="Shaw L.M."/>
            <person name="Masouleh A.K."/>
            <person name="Furtado A."/>
            <person name="Henry R.J."/>
            <person name="Mitter N."/>
        </authorList>
    </citation>
    <scope>NUCLEOTIDE SEQUENCE [LARGE SCALE GENOMIC DNA]</scope>
    <source>
        <strain evidence="2">cv. Hass</strain>
    </source>
</reference>
<gene>
    <name evidence="1" type="ORF">MRB53_029128</name>
</gene>
<proteinExistence type="predicted"/>
<organism evidence="1 2">
    <name type="scientific">Persea americana</name>
    <name type="common">Avocado</name>
    <dbReference type="NCBI Taxonomy" id="3435"/>
    <lineage>
        <taxon>Eukaryota</taxon>
        <taxon>Viridiplantae</taxon>
        <taxon>Streptophyta</taxon>
        <taxon>Embryophyta</taxon>
        <taxon>Tracheophyta</taxon>
        <taxon>Spermatophyta</taxon>
        <taxon>Magnoliopsida</taxon>
        <taxon>Magnoliidae</taxon>
        <taxon>Laurales</taxon>
        <taxon>Lauraceae</taxon>
        <taxon>Persea</taxon>
    </lineage>
</organism>
<name>A0ACC2KHH5_PERAE</name>
<evidence type="ECO:0000313" key="1">
    <source>
        <dbReference type="EMBL" id="KAJ8620599.1"/>
    </source>
</evidence>
<sequence>MAGLTLHGDVFSTATMRALVCLKEKELDFEFVPINMGAGEHKKEPFILLNPFGQVPALEAGDLSLFESRAITKCISHRHASKGTELIYRESKKMATVAVWMEVEAHQFDPEASNLVWELVFKPMLGMTTDPGVVGASTEKLGRVLDVYETRLGHSKYLAGESFTLADLHHLPCIHYLMTAQVKDLFVSRTRVSAWCQDIMARPAWAKVLEMQKK</sequence>
<protein>
    <submittedName>
        <fullName evidence="1">Uncharacterized protein</fullName>
    </submittedName>
</protein>
<dbReference type="EMBL" id="CM056817">
    <property type="protein sequence ID" value="KAJ8620599.1"/>
    <property type="molecule type" value="Genomic_DNA"/>
</dbReference>
<keyword evidence="2" id="KW-1185">Reference proteome</keyword>
<accession>A0ACC2KHH5</accession>